<dbReference type="PANTHER" id="PTHR43681:SF1">
    <property type="entry name" value="SARCALUMENIN"/>
    <property type="match status" value="1"/>
</dbReference>
<dbReference type="EMBL" id="LNQE01001916">
    <property type="protein sequence ID" value="KUG02616.1"/>
    <property type="molecule type" value="Genomic_DNA"/>
</dbReference>
<evidence type="ECO:0000313" key="2">
    <source>
        <dbReference type="EMBL" id="KUG02616.1"/>
    </source>
</evidence>
<dbReference type="InterPro" id="IPR051943">
    <property type="entry name" value="TRAFAC_Dynamin-like_GTPase"/>
</dbReference>
<dbReference type="InterPro" id="IPR045063">
    <property type="entry name" value="Dynamin_N"/>
</dbReference>
<organism evidence="2">
    <name type="scientific">hydrocarbon metagenome</name>
    <dbReference type="NCBI Taxonomy" id="938273"/>
    <lineage>
        <taxon>unclassified sequences</taxon>
        <taxon>metagenomes</taxon>
        <taxon>ecological metagenomes</taxon>
    </lineage>
</organism>
<dbReference type="SUPFAM" id="SSF52540">
    <property type="entry name" value="P-loop containing nucleoside triphosphate hydrolases"/>
    <property type="match status" value="1"/>
</dbReference>
<reference evidence="2" key="1">
    <citation type="journal article" date="2015" name="Proc. Natl. Acad. Sci. U.S.A.">
        <title>Networks of energetic and metabolic interactions define dynamics in microbial communities.</title>
        <authorList>
            <person name="Embree M."/>
            <person name="Liu J.K."/>
            <person name="Al-Bassam M.M."/>
            <person name="Zengler K."/>
        </authorList>
    </citation>
    <scope>NUCLEOTIDE SEQUENCE</scope>
</reference>
<name>A0A0W8E1T5_9ZZZZ</name>
<accession>A0A0W8E1T5</accession>
<dbReference type="PANTHER" id="PTHR43681">
    <property type="entry name" value="TRANSMEMBRANE GTPASE FZO"/>
    <property type="match status" value="1"/>
</dbReference>
<protein>
    <recommendedName>
        <fullName evidence="1">Dynamin N-terminal domain-containing protein</fullName>
    </recommendedName>
</protein>
<evidence type="ECO:0000259" key="1">
    <source>
        <dbReference type="Pfam" id="PF00350"/>
    </source>
</evidence>
<dbReference type="Pfam" id="PF00350">
    <property type="entry name" value="Dynamin_N"/>
    <property type="match status" value="1"/>
</dbReference>
<dbReference type="AlphaFoldDB" id="A0A0W8E1T5"/>
<comment type="caution">
    <text evidence="2">The sequence shown here is derived from an EMBL/GenBank/DDBJ whole genome shotgun (WGS) entry which is preliminary data.</text>
</comment>
<gene>
    <name evidence="2" type="ORF">ASZ90_019984</name>
</gene>
<feature type="domain" description="Dynamin N-terminal" evidence="1">
    <location>
        <begin position="74"/>
        <end position="229"/>
    </location>
</feature>
<dbReference type="InterPro" id="IPR027417">
    <property type="entry name" value="P-loop_NTPase"/>
</dbReference>
<dbReference type="Gene3D" id="3.40.50.300">
    <property type="entry name" value="P-loop containing nucleotide triphosphate hydrolases"/>
    <property type="match status" value="1"/>
</dbReference>
<sequence>MLIAPINLIGAYFIDKRPSSGGDIEVDEHYTSKMNLTALLDEIQLVSSDFGLVSLGKTLSRVNNFAAQNRYLDIAVLGQFKAGKSSFLNALIGKPLLPVGSIPVTSIITRISYGPEPGAIITMLDGSTKVINLDEVHLFVSEAENPGNTKNVCVVDIKTPELADLEEVRLVDTPGIGSIWKHNTETTSDWFPETGGVFFIISAEKPISEYEINLLQEISIYTPEISIIITKTDLFQEEQIDQIETFTLRALKEYFGREFAVYRYSAFANTQYFNQEIKQKAMSALLTNREETYNGILKHKIKALTESCLSYLNISYQASLKLESERKQLKDIILDEHLNADYTRKELLLIIGSYKGKTRENIRTYLDSFKLPTQEKLAKDFEQVFPQWQGNLYQLSRQYEKWLKISLETALKEILLTEDKSYELLNAVKKHLAFYLRSFRERLNDNLERVLGVKMNLEEWQINLHEINKPDISVSRSFDFHLDLLWFLFPTIIYRGFFKRHFFKQIPAEVEKNYYRLTSDLNELVNKQMDYLMLQALSYINEELSMIERLLSEFRGDNIYIKDKIDRITGLSKSL</sequence>
<proteinExistence type="predicted"/>